<keyword evidence="3" id="KW-1185">Reference proteome</keyword>
<dbReference type="EMBL" id="UYJE01008134">
    <property type="protein sequence ID" value="VDI61354.1"/>
    <property type="molecule type" value="Genomic_DNA"/>
</dbReference>
<evidence type="ECO:0000313" key="3">
    <source>
        <dbReference type="Proteomes" id="UP000596742"/>
    </source>
</evidence>
<sequence>MLKSISTPNIVATQLQMDPAEVIQVRDNVVDKYSLKPSFHRRESRGFDPKESPSEISRLKNVPDALESASFSRTSHEYSRSMPEPSLSTFTN</sequence>
<dbReference type="Proteomes" id="UP000596742">
    <property type="component" value="Unassembled WGS sequence"/>
</dbReference>
<proteinExistence type="predicted"/>
<name>A0A8B6GAX6_MYTGA</name>
<protein>
    <submittedName>
        <fullName evidence="2">Uncharacterized protein</fullName>
    </submittedName>
</protein>
<feature type="region of interest" description="Disordered" evidence="1">
    <location>
        <begin position="41"/>
        <end position="92"/>
    </location>
</feature>
<evidence type="ECO:0000256" key="1">
    <source>
        <dbReference type="SAM" id="MobiDB-lite"/>
    </source>
</evidence>
<gene>
    <name evidence="2" type="ORF">MGAL_10B052059</name>
</gene>
<accession>A0A8B6GAX6</accession>
<dbReference type="AlphaFoldDB" id="A0A8B6GAX6"/>
<reference evidence="2" key="1">
    <citation type="submission" date="2018-11" db="EMBL/GenBank/DDBJ databases">
        <authorList>
            <person name="Alioto T."/>
            <person name="Alioto T."/>
        </authorList>
    </citation>
    <scope>NUCLEOTIDE SEQUENCE</scope>
</reference>
<evidence type="ECO:0000313" key="2">
    <source>
        <dbReference type="EMBL" id="VDI61354.1"/>
    </source>
</evidence>
<organism evidence="2 3">
    <name type="scientific">Mytilus galloprovincialis</name>
    <name type="common">Mediterranean mussel</name>
    <dbReference type="NCBI Taxonomy" id="29158"/>
    <lineage>
        <taxon>Eukaryota</taxon>
        <taxon>Metazoa</taxon>
        <taxon>Spiralia</taxon>
        <taxon>Lophotrochozoa</taxon>
        <taxon>Mollusca</taxon>
        <taxon>Bivalvia</taxon>
        <taxon>Autobranchia</taxon>
        <taxon>Pteriomorphia</taxon>
        <taxon>Mytilida</taxon>
        <taxon>Mytiloidea</taxon>
        <taxon>Mytilidae</taxon>
        <taxon>Mytilinae</taxon>
        <taxon>Mytilus</taxon>
    </lineage>
</organism>
<feature type="compositionally biased region" description="Basic and acidic residues" evidence="1">
    <location>
        <begin position="41"/>
        <end position="53"/>
    </location>
</feature>
<comment type="caution">
    <text evidence="2">The sequence shown here is derived from an EMBL/GenBank/DDBJ whole genome shotgun (WGS) entry which is preliminary data.</text>
</comment>